<evidence type="ECO:0000259" key="14">
    <source>
        <dbReference type="PROSITE" id="PS50885"/>
    </source>
</evidence>
<reference evidence="15 16" key="1">
    <citation type="submission" date="2019-07" db="EMBL/GenBank/DDBJ databases">
        <title>Genomic Encyclopedia of Type Strains, Phase III (KMG-III): the genomes of soil and plant-associated and newly described type strains.</title>
        <authorList>
            <person name="Whitman W."/>
        </authorList>
    </citation>
    <scope>NUCLEOTIDE SEQUENCE [LARGE SCALE GENOMIC DNA]</scope>
    <source>
        <strain evidence="15 16">BL24</strain>
    </source>
</reference>
<evidence type="ECO:0000256" key="9">
    <source>
        <dbReference type="ARBA" id="ARBA00022840"/>
    </source>
</evidence>
<keyword evidence="8 15" id="KW-0418">Kinase</keyword>
<keyword evidence="12" id="KW-1133">Transmembrane helix</keyword>
<dbReference type="PROSITE" id="PS50885">
    <property type="entry name" value="HAMP"/>
    <property type="match status" value="1"/>
</dbReference>
<dbReference type="CDD" id="cd06225">
    <property type="entry name" value="HAMP"/>
    <property type="match status" value="1"/>
</dbReference>
<dbReference type="InterPro" id="IPR036890">
    <property type="entry name" value="HATPase_C_sf"/>
</dbReference>
<dbReference type="Pfam" id="PF02518">
    <property type="entry name" value="HATPase_c"/>
    <property type="match status" value="1"/>
</dbReference>
<comment type="catalytic activity">
    <reaction evidence="1">
        <text>ATP + protein L-histidine = ADP + protein N-phospho-L-histidine.</text>
        <dbReference type="EC" id="2.7.13.3"/>
    </reaction>
</comment>
<keyword evidence="4" id="KW-1003">Cell membrane</keyword>
<dbReference type="RefSeq" id="WP_148927434.1">
    <property type="nucleotide sequence ID" value="NZ_VNHS01000001.1"/>
</dbReference>
<keyword evidence="9" id="KW-0067">ATP-binding</keyword>
<dbReference type="GO" id="GO:0000155">
    <property type="term" value="F:phosphorelay sensor kinase activity"/>
    <property type="evidence" value="ECO:0007669"/>
    <property type="project" value="InterPro"/>
</dbReference>
<dbReference type="SMART" id="SM00387">
    <property type="entry name" value="HATPase_c"/>
    <property type="match status" value="1"/>
</dbReference>
<keyword evidence="16" id="KW-1185">Reference proteome</keyword>
<accession>A0A5S5CHU7</accession>
<keyword evidence="5" id="KW-0597">Phosphoprotein</keyword>
<dbReference type="EMBL" id="VNHS01000001">
    <property type="protein sequence ID" value="TYP79369.1"/>
    <property type="molecule type" value="Genomic_DNA"/>
</dbReference>
<dbReference type="Gene3D" id="3.30.565.10">
    <property type="entry name" value="Histidine kinase-like ATPase, C-terminal domain"/>
    <property type="match status" value="1"/>
</dbReference>
<dbReference type="AlphaFoldDB" id="A0A5S5CHU7"/>
<evidence type="ECO:0000256" key="5">
    <source>
        <dbReference type="ARBA" id="ARBA00022553"/>
    </source>
</evidence>
<dbReference type="PANTHER" id="PTHR34220">
    <property type="entry name" value="SENSOR HISTIDINE KINASE YPDA"/>
    <property type="match status" value="1"/>
</dbReference>
<protein>
    <recommendedName>
        <fullName evidence="3">histidine kinase</fullName>
        <ecNumber evidence="3">2.7.13.3</ecNumber>
    </recommendedName>
</protein>
<dbReference type="InterPro" id="IPR003660">
    <property type="entry name" value="HAMP_dom"/>
</dbReference>
<dbReference type="PANTHER" id="PTHR34220:SF7">
    <property type="entry name" value="SENSOR HISTIDINE KINASE YPDA"/>
    <property type="match status" value="1"/>
</dbReference>
<feature type="transmembrane region" description="Helical" evidence="12">
    <location>
        <begin position="286"/>
        <end position="309"/>
    </location>
</feature>
<keyword evidence="12" id="KW-0812">Transmembrane</keyword>
<keyword evidence="7" id="KW-0547">Nucleotide-binding</keyword>
<keyword evidence="6" id="KW-0808">Transferase</keyword>
<evidence type="ECO:0000256" key="4">
    <source>
        <dbReference type="ARBA" id="ARBA00022475"/>
    </source>
</evidence>
<dbReference type="Proteomes" id="UP000323257">
    <property type="component" value="Unassembled WGS sequence"/>
</dbReference>
<keyword evidence="10" id="KW-0902">Two-component regulatory system</keyword>
<evidence type="ECO:0000256" key="6">
    <source>
        <dbReference type="ARBA" id="ARBA00022679"/>
    </source>
</evidence>
<dbReference type="EC" id="2.7.13.3" evidence="3"/>
<dbReference type="OrthoDB" id="9809348at2"/>
<dbReference type="Pfam" id="PF06580">
    <property type="entry name" value="His_kinase"/>
    <property type="match status" value="1"/>
</dbReference>
<evidence type="ECO:0000256" key="1">
    <source>
        <dbReference type="ARBA" id="ARBA00000085"/>
    </source>
</evidence>
<keyword evidence="11 12" id="KW-0472">Membrane</keyword>
<comment type="caution">
    <text evidence="15">The sequence shown here is derived from an EMBL/GenBank/DDBJ whole genome shotgun (WGS) entry which is preliminary data.</text>
</comment>
<dbReference type="GO" id="GO:0005886">
    <property type="term" value="C:plasma membrane"/>
    <property type="evidence" value="ECO:0007669"/>
    <property type="project" value="UniProtKB-SubCell"/>
</dbReference>
<gene>
    <name evidence="15" type="ORF">BCM02_101487</name>
</gene>
<dbReference type="SUPFAM" id="SSF158472">
    <property type="entry name" value="HAMP domain-like"/>
    <property type="match status" value="1"/>
</dbReference>
<dbReference type="PROSITE" id="PS50109">
    <property type="entry name" value="HIS_KIN"/>
    <property type="match status" value="1"/>
</dbReference>
<dbReference type="InterPro" id="IPR050640">
    <property type="entry name" value="Bact_2-comp_sensor_kinase"/>
</dbReference>
<dbReference type="SMART" id="SM00304">
    <property type="entry name" value="HAMP"/>
    <property type="match status" value="1"/>
</dbReference>
<name>A0A5S5CHU7_9BACL</name>
<feature type="domain" description="HAMP" evidence="14">
    <location>
        <begin position="310"/>
        <end position="362"/>
    </location>
</feature>
<evidence type="ECO:0000256" key="12">
    <source>
        <dbReference type="SAM" id="Phobius"/>
    </source>
</evidence>
<sequence length="588" mass="67469">MRARIKTKVIASVAVIVSLALLASGVIAYSYFNKILKKQIMKDESIQLSQTAGQLRYFQNDLRNMAYNILVDPGIQSRMKTIYSSDLYERLNGQVEMSTYLNQFLLLKNGIESIVLVGKDGQAFSTNRLLNDYYTKTLQEEWYRNHEERNVHSGFSEVHHLKRGQETTDIVSYINWYNPVLDAQSNLRELIIHVNLAYITEAISVEREEGYDAYYLLDADNRTIMGNGSGIDEVSYDLPLHDLAQSTVFQKESRKQLITINGMMWDGWKLVTAKPKSAIQRDINSIMYIFILITVVTLIIILLALTPLIHNITRPISKLTTAMKEASMGRLHATVAIRSGDEIELLGEGFNRMLHELQNYISQSIADEKIKQKLQFDLLLSQINPHFIYNTLNTVIYMAQLEGNKDIVQMVSAFIRLLQESVLITETDYQCTVKEEIESVRHYLTIQKFRYPDRFEVRWQIDDVLLEQVIPRTILQPLIENALFHGIISKPEPGTITVRMEMDPNYLYILVEDDGVGIDQEAVDRFEQSLIEQDVSGHMRPIGLANVRDRLRSFYGPAAVMHIVRMPIVGTQIKITIPLTQSPGYYTK</sequence>
<comment type="subcellular location">
    <subcellularLocation>
        <location evidence="2">Cell membrane</location>
        <topology evidence="2">Multi-pass membrane protein</topology>
    </subcellularLocation>
</comment>
<evidence type="ECO:0000256" key="7">
    <source>
        <dbReference type="ARBA" id="ARBA00022741"/>
    </source>
</evidence>
<dbReference type="Gene3D" id="6.10.340.10">
    <property type="match status" value="1"/>
</dbReference>
<evidence type="ECO:0000256" key="8">
    <source>
        <dbReference type="ARBA" id="ARBA00022777"/>
    </source>
</evidence>
<dbReference type="InterPro" id="IPR010559">
    <property type="entry name" value="Sig_transdc_His_kin_internal"/>
</dbReference>
<organism evidence="15 16">
    <name type="scientific">Paenibacillus methanolicus</name>
    <dbReference type="NCBI Taxonomy" id="582686"/>
    <lineage>
        <taxon>Bacteria</taxon>
        <taxon>Bacillati</taxon>
        <taxon>Bacillota</taxon>
        <taxon>Bacilli</taxon>
        <taxon>Bacillales</taxon>
        <taxon>Paenibacillaceae</taxon>
        <taxon>Paenibacillus</taxon>
    </lineage>
</organism>
<evidence type="ECO:0000256" key="2">
    <source>
        <dbReference type="ARBA" id="ARBA00004651"/>
    </source>
</evidence>
<dbReference type="InterPro" id="IPR003594">
    <property type="entry name" value="HATPase_dom"/>
</dbReference>
<evidence type="ECO:0000313" key="15">
    <source>
        <dbReference type="EMBL" id="TYP79369.1"/>
    </source>
</evidence>
<proteinExistence type="predicted"/>
<evidence type="ECO:0000259" key="13">
    <source>
        <dbReference type="PROSITE" id="PS50109"/>
    </source>
</evidence>
<evidence type="ECO:0000256" key="3">
    <source>
        <dbReference type="ARBA" id="ARBA00012438"/>
    </source>
</evidence>
<feature type="domain" description="Histidine kinase" evidence="13">
    <location>
        <begin position="475"/>
        <end position="581"/>
    </location>
</feature>
<dbReference type="Pfam" id="PF00672">
    <property type="entry name" value="HAMP"/>
    <property type="match status" value="1"/>
</dbReference>
<dbReference type="GO" id="GO:0005524">
    <property type="term" value="F:ATP binding"/>
    <property type="evidence" value="ECO:0007669"/>
    <property type="project" value="UniProtKB-KW"/>
</dbReference>
<dbReference type="SUPFAM" id="SSF55874">
    <property type="entry name" value="ATPase domain of HSP90 chaperone/DNA topoisomerase II/histidine kinase"/>
    <property type="match status" value="1"/>
</dbReference>
<evidence type="ECO:0000256" key="11">
    <source>
        <dbReference type="ARBA" id="ARBA00023136"/>
    </source>
</evidence>
<evidence type="ECO:0000256" key="10">
    <source>
        <dbReference type="ARBA" id="ARBA00023012"/>
    </source>
</evidence>
<dbReference type="InterPro" id="IPR005467">
    <property type="entry name" value="His_kinase_dom"/>
</dbReference>
<evidence type="ECO:0000313" key="16">
    <source>
        <dbReference type="Proteomes" id="UP000323257"/>
    </source>
</evidence>